<keyword evidence="1" id="KW-1133">Transmembrane helix</keyword>
<name>A0A1V9G2G2_9BACT</name>
<dbReference type="AlphaFoldDB" id="A0A1V9G2G2"/>
<dbReference type="Proteomes" id="UP000192796">
    <property type="component" value="Unassembled WGS sequence"/>
</dbReference>
<gene>
    <name evidence="2" type="ORF">A3860_18590</name>
</gene>
<protein>
    <submittedName>
        <fullName evidence="2">Uncharacterized protein</fullName>
    </submittedName>
</protein>
<accession>A0A1V9G2G2</accession>
<feature type="transmembrane region" description="Helical" evidence="1">
    <location>
        <begin position="48"/>
        <end position="70"/>
    </location>
</feature>
<comment type="caution">
    <text evidence="2">The sequence shown here is derived from an EMBL/GenBank/DDBJ whole genome shotgun (WGS) entry which is preliminary data.</text>
</comment>
<evidence type="ECO:0000256" key="1">
    <source>
        <dbReference type="SAM" id="Phobius"/>
    </source>
</evidence>
<dbReference type="EMBL" id="LVYD01000041">
    <property type="protein sequence ID" value="OQP64767.1"/>
    <property type="molecule type" value="Genomic_DNA"/>
</dbReference>
<sequence>MLCLYPFRQDILENINAPTMFKSKQILDSNDNRREDFKLKVWFMEISWGRLSILSLVALVIILIFVLVMVKL</sequence>
<evidence type="ECO:0000313" key="2">
    <source>
        <dbReference type="EMBL" id="OQP64767.1"/>
    </source>
</evidence>
<keyword evidence="1" id="KW-0812">Transmembrane</keyword>
<reference evidence="2 3" key="1">
    <citation type="submission" date="2016-03" db="EMBL/GenBank/DDBJ databases">
        <title>Niastella vici sp. nov., isolated from farmland soil.</title>
        <authorList>
            <person name="Chen L."/>
            <person name="Wang D."/>
            <person name="Yang S."/>
            <person name="Wang G."/>
        </authorList>
    </citation>
    <scope>NUCLEOTIDE SEQUENCE [LARGE SCALE GENOMIC DNA]</scope>
    <source>
        <strain evidence="2 3">DJ57</strain>
    </source>
</reference>
<organism evidence="2 3">
    <name type="scientific">Niastella vici</name>
    <dbReference type="NCBI Taxonomy" id="1703345"/>
    <lineage>
        <taxon>Bacteria</taxon>
        <taxon>Pseudomonadati</taxon>
        <taxon>Bacteroidota</taxon>
        <taxon>Chitinophagia</taxon>
        <taxon>Chitinophagales</taxon>
        <taxon>Chitinophagaceae</taxon>
        <taxon>Niastella</taxon>
    </lineage>
</organism>
<proteinExistence type="predicted"/>
<keyword evidence="1" id="KW-0472">Membrane</keyword>
<evidence type="ECO:0000313" key="3">
    <source>
        <dbReference type="Proteomes" id="UP000192796"/>
    </source>
</evidence>
<keyword evidence="3" id="KW-1185">Reference proteome</keyword>